<dbReference type="InterPro" id="IPR023035">
    <property type="entry name" value="Ribosomal_uS9_bac/plastid"/>
</dbReference>
<comment type="caution">
    <text evidence="7">The sequence shown here is derived from an EMBL/GenBank/DDBJ whole genome shotgun (WGS) entry which is preliminary data.</text>
</comment>
<dbReference type="InterPro" id="IPR020568">
    <property type="entry name" value="Ribosomal_Su5_D2-typ_SF"/>
</dbReference>
<dbReference type="InterPro" id="IPR014721">
    <property type="entry name" value="Ribsml_uS5_D2-typ_fold_subgr"/>
</dbReference>
<feature type="region of interest" description="Disordered" evidence="6">
    <location>
        <begin position="112"/>
        <end position="138"/>
    </location>
</feature>
<dbReference type="PROSITE" id="PS00360">
    <property type="entry name" value="RIBOSOMAL_S9"/>
    <property type="match status" value="1"/>
</dbReference>
<evidence type="ECO:0000256" key="3">
    <source>
        <dbReference type="ARBA" id="ARBA00023274"/>
    </source>
</evidence>
<dbReference type="SUPFAM" id="SSF54211">
    <property type="entry name" value="Ribosomal protein S5 domain 2-like"/>
    <property type="match status" value="1"/>
</dbReference>
<evidence type="ECO:0000256" key="5">
    <source>
        <dbReference type="RuleBase" id="RU003816"/>
    </source>
</evidence>
<dbReference type="GO" id="GO:0003735">
    <property type="term" value="F:structural constituent of ribosome"/>
    <property type="evidence" value="ECO:0007669"/>
    <property type="project" value="InterPro"/>
</dbReference>
<evidence type="ECO:0000256" key="1">
    <source>
        <dbReference type="ARBA" id="ARBA00005251"/>
    </source>
</evidence>
<evidence type="ECO:0000313" key="7">
    <source>
        <dbReference type="EMBL" id="OGY26029.1"/>
    </source>
</evidence>
<evidence type="ECO:0000256" key="6">
    <source>
        <dbReference type="SAM" id="MobiDB-lite"/>
    </source>
</evidence>
<reference evidence="7 8" key="1">
    <citation type="journal article" date="2016" name="Nat. Commun.">
        <title>Thousands of microbial genomes shed light on interconnected biogeochemical processes in an aquifer system.</title>
        <authorList>
            <person name="Anantharaman K."/>
            <person name="Brown C.T."/>
            <person name="Hug L.A."/>
            <person name="Sharon I."/>
            <person name="Castelle C.J."/>
            <person name="Probst A.J."/>
            <person name="Thomas B.C."/>
            <person name="Singh A."/>
            <person name="Wilkins M.J."/>
            <person name="Karaoz U."/>
            <person name="Brodie E.L."/>
            <person name="Williams K.H."/>
            <person name="Hubbard S.S."/>
            <person name="Banfield J.F."/>
        </authorList>
    </citation>
    <scope>NUCLEOTIDE SEQUENCE [LARGE SCALE GENOMIC DNA]</scope>
</reference>
<dbReference type="PANTHER" id="PTHR21569:SF1">
    <property type="entry name" value="SMALL RIBOSOMAL SUBUNIT PROTEIN US9M"/>
    <property type="match status" value="1"/>
</dbReference>
<evidence type="ECO:0000256" key="2">
    <source>
        <dbReference type="ARBA" id="ARBA00022980"/>
    </source>
</evidence>
<accession>A0A1G1WEB1</accession>
<proteinExistence type="inferred from homology"/>
<dbReference type="Proteomes" id="UP000177588">
    <property type="component" value="Unassembled WGS sequence"/>
</dbReference>
<dbReference type="GO" id="GO:0006412">
    <property type="term" value="P:translation"/>
    <property type="evidence" value="ECO:0007669"/>
    <property type="project" value="InterPro"/>
</dbReference>
<dbReference type="EMBL" id="MHCT01000017">
    <property type="protein sequence ID" value="OGY26029.1"/>
    <property type="molecule type" value="Genomic_DNA"/>
</dbReference>
<dbReference type="Gene3D" id="3.30.230.10">
    <property type="match status" value="1"/>
</dbReference>
<dbReference type="GO" id="GO:0003723">
    <property type="term" value="F:RNA binding"/>
    <property type="evidence" value="ECO:0007669"/>
    <property type="project" value="TreeGrafter"/>
</dbReference>
<keyword evidence="3 4" id="KW-0687">Ribonucleoprotein</keyword>
<dbReference type="STRING" id="1802597.A2Z24_02625"/>
<dbReference type="Pfam" id="PF00380">
    <property type="entry name" value="Ribosomal_S9"/>
    <property type="match status" value="1"/>
</dbReference>
<dbReference type="NCBIfam" id="NF001099">
    <property type="entry name" value="PRK00132.1"/>
    <property type="match status" value="1"/>
</dbReference>
<gene>
    <name evidence="7" type="ORF">A2Z24_02625</name>
</gene>
<name>A0A1G1WEB1_9BACT</name>
<dbReference type="GO" id="GO:0022627">
    <property type="term" value="C:cytosolic small ribosomal subunit"/>
    <property type="evidence" value="ECO:0007669"/>
    <property type="project" value="TreeGrafter"/>
</dbReference>
<protein>
    <recommendedName>
        <fullName evidence="5">30S ribosomal protein S9</fullName>
    </recommendedName>
</protein>
<dbReference type="InterPro" id="IPR000754">
    <property type="entry name" value="Ribosomal_uS9"/>
</dbReference>
<feature type="compositionally biased region" description="Basic residues" evidence="6">
    <location>
        <begin position="118"/>
        <end position="138"/>
    </location>
</feature>
<dbReference type="PANTHER" id="PTHR21569">
    <property type="entry name" value="RIBOSOMAL PROTEIN S9"/>
    <property type="match status" value="1"/>
</dbReference>
<comment type="similarity">
    <text evidence="1 4">Belongs to the universal ribosomal protein uS9 family.</text>
</comment>
<dbReference type="AlphaFoldDB" id="A0A1G1WEB1"/>
<sequence length="138" mass="15459">MAAKKPIAKSEVLIGTGRRKTAVARVWLKKEKGPFIVNDKPIEEYFSREAAKKTYEEPLRVVNRLGQFSGTIKLAGGGPSAQLGALVHGLTRALASYEPSFREILAKKKLLTRDSRMKERRKYGHAGKARKKKQSPKR</sequence>
<evidence type="ECO:0000313" key="8">
    <source>
        <dbReference type="Proteomes" id="UP000177588"/>
    </source>
</evidence>
<dbReference type="InterPro" id="IPR020574">
    <property type="entry name" value="Ribosomal_uS9_CS"/>
</dbReference>
<evidence type="ECO:0000256" key="4">
    <source>
        <dbReference type="RuleBase" id="RU003815"/>
    </source>
</evidence>
<organism evidence="7 8">
    <name type="scientific">Candidatus Woykebacteria bacterium RBG_16_44_10</name>
    <dbReference type="NCBI Taxonomy" id="1802597"/>
    <lineage>
        <taxon>Bacteria</taxon>
        <taxon>Candidatus Woykeibacteriota</taxon>
    </lineage>
</organism>
<keyword evidence="2 4" id="KW-0689">Ribosomal protein</keyword>